<sequence length="349" mass="39916">MSASYDDCIVRLRGLPWSVSNEEIINFFEGCSLADINLLYNKDGRPSGEAFVELSTTEDMDIALSKHREYMGRRYIDVFSATRNEMEWTLRKNGMPRFEENQDAVVKLRGLPYSCDKDTLVNFFEGLPITPNGISLMTDPHGNATGDAYVQFANQKFADVALKKHKERIGHRYIEIFRSTLSEARSAIAAAHKSQQQATSRRPAPYDRPTSVAYQRNKKDRLRGPARQNDGDDDDDDFYSRSRFKGNRVSNYISQTGYSIHMRGLPFSATESDVMEFFYPTTPVNIEIELNQDGRPSGNANADFMNKYDADQAMKKDRQSIKHRYIELFYTGKMNRGEGDDVASNWKSF</sequence>
<name>T1FRD9_HELRO</name>
<evidence type="ECO:0000256" key="2">
    <source>
        <dbReference type="ARBA" id="ARBA00022884"/>
    </source>
</evidence>
<keyword evidence="2 3" id="KW-0694">RNA-binding</keyword>
<dbReference type="SMART" id="SM00360">
    <property type="entry name" value="RRM"/>
    <property type="match status" value="3"/>
</dbReference>
<dbReference type="Gene3D" id="3.30.70.330">
    <property type="match status" value="3"/>
</dbReference>
<dbReference type="InterPro" id="IPR050666">
    <property type="entry name" value="ESRP"/>
</dbReference>
<evidence type="ECO:0000313" key="6">
    <source>
        <dbReference type="EMBL" id="ESN91782.1"/>
    </source>
</evidence>
<dbReference type="STRING" id="6412.T1FRD9"/>
<gene>
    <name evidence="7" type="primary">20211386</name>
    <name evidence="6" type="ORF">HELRODRAFT_189810</name>
</gene>
<dbReference type="AlphaFoldDB" id="T1FRD9"/>
<dbReference type="OMA" id="QAYVEME"/>
<accession>T1FRD9</accession>
<feature type="region of interest" description="Disordered" evidence="4">
    <location>
        <begin position="188"/>
        <end position="242"/>
    </location>
</feature>
<reference evidence="6 8" key="2">
    <citation type="journal article" date="2013" name="Nature">
        <title>Insights into bilaterian evolution from three spiralian genomes.</title>
        <authorList>
            <person name="Simakov O."/>
            <person name="Marletaz F."/>
            <person name="Cho S.J."/>
            <person name="Edsinger-Gonzales E."/>
            <person name="Havlak P."/>
            <person name="Hellsten U."/>
            <person name="Kuo D.H."/>
            <person name="Larsson T."/>
            <person name="Lv J."/>
            <person name="Arendt D."/>
            <person name="Savage R."/>
            <person name="Osoegawa K."/>
            <person name="de Jong P."/>
            <person name="Grimwood J."/>
            <person name="Chapman J.A."/>
            <person name="Shapiro H."/>
            <person name="Aerts A."/>
            <person name="Otillar R.P."/>
            <person name="Terry A.Y."/>
            <person name="Boore J.L."/>
            <person name="Grigoriev I.V."/>
            <person name="Lindberg D.R."/>
            <person name="Seaver E.C."/>
            <person name="Weisblat D.A."/>
            <person name="Putnam N.H."/>
            <person name="Rokhsar D.S."/>
        </authorList>
    </citation>
    <scope>NUCLEOTIDE SEQUENCE</scope>
</reference>
<dbReference type="eggNOG" id="KOG4211">
    <property type="taxonomic scope" value="Eukaryota"/>
</dbReference>
<dbReference type="HOGENOM" id="CLU_032003_1_0_1"/>
<keyword evidence="1" id="KW-0677">Repeat</keyword>
<dbReference type="SUPFAM" id="SSF54928">
    <property type="entry name" value="RNA-binding domain, RBD"/>
    <property type="match status" value="3"/>
</dbReference>
<dbReference type="InParanoid" id="T1FRD9"/>
<evidence type="ECO:0000313" key="7">
    <source>
        <dbReference type="EnsemblMetazoa" id="HelroP189810"/>
    </source>
</evidence>
<evidence type="ECO:0000313" key="8">
    <source>
        <dbReference type="Proteomes" id="UP000015101"/>
    </source>
</evidence>
<dbReference type="RefSeq" id="XP_009030585.1">
    <property type="nucleotide sequence ID" value="XM_009032337.1"/>
</dbReference>
<dbReference type="InterPro" id="IPR012677">
    <property type="entry name" value="Nucleotide-bd_a/b_plait_sf"/>
</dbReference>
<dbReference type="InterPro" id="IPR000504">
    <property type="entry name" value="RRM_dom"/>
</dbReference>
<dbReference type="FunCoup" id="T1FRD9">
    <property type="interactions" value="1207"/>
</dbReference>
<feature type="domain" description="RRM" evidence="5">
    <location>
        <begin position="258"/>
        <end position="333"/>
    </location>
</feature>
<dbReference type="GO" id="GO:0005654">
    <property type="term" value="C:nucleoplasm"/>
    <property type="evidence" value="ECO:0000318"/>
    <property type="project" value="GO_Central"/>
</dbReference>
<dbReference type="GO" id="GO:0003723">
    <property type="term" value="F:RNA binding"/>
    <property type="evidence" value="ECO:0000318"/>
    <property type="project" value="GO_Central"/>
</dbReference>
<evidence type="ECO:0000256" key="4">
    <source>
        <dbReference type="SAM" id="MobiDB-lite"/>
    </source>
</evidence>
<evidence type="ECO:0000256" key="3">
    <source>
        <dbReference type="PROSITE-ProRule" id="PRU00176"/>
    </source>
</evidence>
<evidence type="ECO:0000256" key="1">
    <source>
        <dbReference type="ARBA" id="ARBA00022737"/>
    </source>
</evidence>
<dbReference type="InterPro" id="IPR035979">
    <property type="entry name" value="RBD_domain_sf"/>
</dbReference>
<dbReference type="PANTHER" id="PTHR13976">
    <property type="entry name" value="HETEROGENEOUS NUCLEAR RIBONUCLEOPROTEIN-RELATED"/>
    <property type="match status" value="1"/>
</dbReference>
<dbReference type="GO" id="GO:1990904">
    <property type="term" value="C:ribonucleoprotein complex"/>
    <property type="evidence" value="ECO:0000318"/>
    <property type="project" value="GO_Central"/>
</dbReference>
<feature type="domain" description="RRM" evidence="5">
    <location>
        <begin position="8"/>
        <end position="83"/>
    </location>
</feature>
<evidence type="ECO:0000259" key="5">
    <source>
        <dbReference type="PROSITE" id="PS50102"/>
    </source>
</evidence>
<reference evidence="7" key="3">
    <citation type="submission" date="2015-06" db="UniProtKB">
        <authorList>
            <consortium name="EnsemblMetazoa"/>
        </authorList>
    </citation>
    <scope>IDENTIFICATION</scope>
</reference>
<dbReference type="GeneID" id="20211386"/>
<reference evidence="8" key="1">
    <citation type="submission" date="2012-12" db="EMBL/GenBank/DDBJ databases">
        <authorList>
            <person name="Hellsten U."/>
            <person name="Grimwood J."/>
            <person name="Chapman J.A."/>
            <person name="Shapiro H."/>
            <person name="Aerts A."/>
            <person name="Otillar R.P."/>
            <person name="Terry A.Y."/>
            <person name="Boore J.L."/>
            <person name="Simakov O."/>
            <person name="Marletaz F."/>
            <person name="Cho S.-J."/>
            <person name="Edsinger-Gonzales E."/>
            <person name="Havlak P."/>
            <person name="Kuo D.-H."/>
            <person name="Larsson T."/>
            <person name="Lv J."/>
            <person name="Arendt D."/>
            <person name="Savage R."/>
            <person name="Osoegawa K."/>
            <person name="de Jong P."/>
            <person name="Lindberg D.R."/>
            <person name="Seaver E.C."/>
            <person name="Weisblat D.A."/>
            <person name="Putnam N.H."/>
            <person name="Grigoriev I.V."/>
            <person name="Rokhsar D.S."/>
        </authorList>
    </citation>
    <scope>NUCLEOTIDE SEQUENCE</scope>
</reference>
<dbReference type="OrthoDB" id="431068at2759"/>
<keyword evidence="8" id="KW-1185">Reference proteome</keyword>
<organism evidence="7 8">
    <name type="scientific">Helobdella robusta</name>
    <name type="common">Californian leech</name>
    <dbReference type="NCBI Taxonomy" id="6412"/>
    <lineage>
        <taxon>Eukaryota</taxon>
        <taxon>Metazoa</taxon>
        <taxon>Spiralia</taxon>
        <taxon>Lophotrochozoa</taxon>
        <taxon>Annelida</taxon>
        <taxon>Clitellata</taxon>
        <taxon>Hirudinea</taxon>
        <taxon>Rhynchobdellida</taxon>
        <taxon>Glossiphoniidae</taxon>
        <taxon>Helobdella</taxon>
    </lineage>
</organism>
<dbReference type="EMBL" id="KB097700">
    <property type="protein sequence ID" value="ESN91782.1"/>
    <property type="molecule type" value="Genomic_DNA"/>
</dbReference>
<proteinExistence type="predicted"/>
<protein>
    <recommendedName>
        <fullName evidence="5">RRM domain-containing protein</fullName>
    </recommendedName>
</protein>
<dbReference type="CTD" id="20211386"/>
<dbReference type="EMBL" id="AMQM01002190">
    <property type="status" value="NOT_ANNOTATED_CDS"/>
    <property type="molecule type" value="Genomic_DNA"/>
</dbReference>
<dbReference type="PROSITE" id="PS50102">
    <property type="entry name" value="RRM"/>
    <property type="match status" value="2"/>
</dbReference>
<dbReference type="Proteomes" id="UP000015101">
    <property type="component" value="Unassembled WGS sequence"/>
</dbReference>
<dbReference type="EnsemblMetazoa" id="HelroT189810">
    <property type="protein sequence ID" value="HelroP189810"/>
    <property type="gene ID" value="HelroG189810"/>
</dbReference>
<dbReference type="KEGG" id="hro:HELRODRAFT_189810"/>
<dbReference type="Pfam" id="PF00076">
    <property type="entry name" value="RRM_1"/>
    <property type="match status" value="3"/>
</dbReference>
<dbReference type="GO" id="GO:0043484">
    <property type="term" value="P:regulation of RNA splicing"/>
    <property type="evidence" value="ECO:0000318"/>
    <property type="project" value="GO_Central"/>
</dbReference>